<sequence>MDQTGGRLDFLPVGNIGSSLPQCAFVRSSRPTRRSSQTVIYPNRPADQREAEAMNDHCCEAMTRRVNWQCDQHDDPFTCPDTLIRFNAKFQEYGLIIHDGGASSIAIDFCPWCGQRLPESQRDHWFDELERRGIDPWEGEVPAEFQDGSWLASPRQE</sequence>
<evidence type="ECO:0000313" key="4">
    <source>
        <dbReference type="Proteomes" id="UP001596066"/>
    </source>
</evidence>
<organism evidence="3 4">
    <name type="scientific">Kitasatospora cinereorecta</name>
    <dbReference type="NCBI Taxonomy" id="285560"/>
    <lineage>
        <taxon>Bacteria</taxon>
        <taxon>Bacillati</taxon>
        <taxon>Actinomycetota</taxon>
        <taxon>Actinomycetes</taxon>
        <taxon>Kitasatosporales</taxon>
        <taxon>Streptomycetaceae</taxon>
        <taxon>Kitasatospora</taxon>
    </lineage>
</organism>
<dbReference type="EMBL" id="JBHSOC010000075">
    <property type="protein sequence ID" value="MFC5645603.1"/>
    <property type="molecule type" value="Genomic_DNA"/>
</dbReference>
<dbReference type="RefSeq" id="WP_346148418.1">
    <property type="nucleotide sequence ID" value="NZ_BAAAUA010000048.1"/>
</dbReference>
<evidence type="ECO:0000313" key="3">
    <source>
        <dbReference type="EMBL" id="MFC5645603.1"/>
    </source>
</evidence>
<proteinExistence type="predicted"/>
<protein>
    <submittedName>
        <fullName evidence="3">DUF6980 family protein</fullName>
    </submittedName>
</protein>
<evidence type="ECO:0000259" key="2">
    <source>
        <dbReference type="Pfam" id="PF22400"/>
    </source>
</evidence>
<feature type="region of interest" description="Disordered" evidence="1">
    <location>
        <begin position="137"/>
        <end position="157"/>
    </location>
</feature>
<dbReference type="Pfam" id="PF22400">
    <property type="entry name" value="DUF6980"/>
    <property type="match status" value="1"/>
</dbReference>
<dbReference type="Proteomes" id="UP001596066">
    <property type="component" value="Unassembled WGS sequence"/>
</dbReference>
<name>A0ABW0VJT2_9ACTN</name>
<evidence type="ECO:0000256" key="1">
    <source>
        <dbReference type="SAM" id="MobiDB-lite"/>
    </source>
</evidence>
<accession>A0ABW0VJT2</accession>
<reference evidence="4" key="1">
    <citation type="journal article" date="2019" name="Int. J. Syst. Evol. Microbiol.">
        <title>The Global Catalogue of Microorganisms (GCM) 10K type strain sequencing project: providing services to taxonomists for standard genome sequencing and annotation.</title>
        <authorList>
            <consortium name="The Broad Institute Genomics Platform"/>
            <consortium name="The Broad Institute Genome Sequencing Center for Infectious Disease"/>
            <person name="Wu L."/>
            <person name="Ma J."/>
        </authorList>
    </citation>
    <scope>NUCLEOTIDE SEQUENCE [LARGE SCALE GENOMIC DNA]</scope>
    <source>
        <strain evidence="4">CGMCC 4.1622</strain>
    </source>
</reference>
<feature type="domain" description="DUF6980" evidence="2">
    <location>
        <begin position="57"/>
        <end position="152"/>
    </location>
</feature>
<keyword evidence="4" id="KW-1185">Reference proteome</keyword>
<comment type="caution">
    <text evidence="3">The sequence shown here is derived from an EMBL/GenBank/DDBJ whole genome shotgun (WGS) entry which is preliminary data.</text>
</comment>
<gene>
    <name evidence="3" type="ORF">ACFPZF_30190</name>
</gene>
<dbReference type="InterPro" id="IPR053918">
    <property type="entry name" value="DUF6980"/>
</dbReference>